<dbReference type="InterPro" id="IPR032387">
    <property type="entry name" value="ACAS_N"/>
</dbReference>
<dbReference type="OrthoDB" id="1706066at2759"/>
<organism evidence="5 6">
    <name type="scientific">Lunasporangiospora selenospora</name>
    <dbReference type="NCBI Taxonomy" id="979761"/>
    <lineage>
        <taxon>Eukaryota</taxon>
        <taxon>Fungi</taxon>
        <taxon>Fungi incertae sedis</taxon>
        <taxon>Mucoromycota</taxon>
        <taxon>Mortierellomycotina</taxon>
        <taxon>Mortierellomycetes</taxon>
        <taxon>Mortierellales</taxon>
        <taxon>Mortierellaceae</taxon>
        <taxon>Lunasporangiospora</taxon>
    </lineage>
</organism>
<accession>A0A9P6KCC9</accession>
<gene>
    <name evidence="5" type="primary">ACS1_1</name>
    <name evidence="5" type="ORF">BGW38_004129</name>
</gene>
<keyword evidence="6" id="KW-1185">Reference proteome</keyword>
<feature type="domain" description="Acetyl-coenzyme A synthetase N-terminal" evidence="4">
    <location>
        <begin position="33"/>
        <end position="89"/>
    </location>
</feature>
<feature type="non-terminal residue" evidence="5">
    <location>
        <position position="199"/>
    </location>
</feature>
<evidence type="ECO:0000313" key="6">
    <source>
        <dbReference type="Proteomes" id="UP000780801"/>
    </source>
</evidence>
<dbReference type="GO" id="GO:0003987">
    <property type="term" value="F:acetate-CoA ligase activity"/>
    <property type="evidence" value="ECO:0007669"/>
    <property type="project" value="UniProtKB-EC"/>
</dbReference>
<dbReference type="Gene3D" id="3.40.50.12780">
    <property type="entry name" value="N-terminal domain of ligase-like"/>
    <property type="match status" value="1"/>
</dbReference>
<dbReference type="InterPro" id="IPR000873">
    <property type="entry name" value="AMP-dep_synth/lig_dom"/>
</dbReference>
<name>A0A9P6KCC9_9FUNG</name>
<protein>
    <recommendedName>
        <fullName evidence="2">acetate--CoA ligase</fullName>
        <ecNumber evidence="2">6.2.1.1</ecNumber>
    </recommendedName>
</protein>
<dbReference type="PANTHER" id="PTHR24095">
    <property type="entry name" value="ACETYL-COENZYME A SYNTHETASE"/>
    <property type="match status" value="1"/>
</dbReference>
<dbReference type="Proteomes" id="UP000780801">
    <property type="component" value="Unassembled WGS sequence"/>
</dbReference>
<evidence type="ECO:0000256" key="1">
    <source>
        <dbReference type="ARBA" id="ARBA00006432"/>
    </source>
</evidence>
<dbReference type="PANTHER" id="PTHR24095:SF14">
    <property type="entry name" value="ACETYL-COENZYME A SYNTHETASE 1"/>
    <property type="match status" value="1"/>
</dbReference>
<comment type="caution">
    <text evidence="5">The sequence shown here is derived from an EMBL/GenBank/DDBJ whole genome shotgun (WGS) entry which is preliminary data.</text>
</comment>
<dbReference type="InterPro" id="IPR042099">
    <property type="entry name" value="ANL_N_sf"/>
</dbReference>
<evidence type="ECO:0000256" key="2">
    <source>
        <dbReference type="ARBA" id="ARBA00013275"/>
    </source>
</evidence>
<feature type="domain" description="AMP-dependent synthetase/ligase" evidence="3">
    <location>
        <begin position="91"/>
        <end position="194"/>
    </location>
</feature>
<dbReference type="GO" id="GO:0006085">
    <property type="term" value="P:acetyl-CoA biosynthetic process"/>
    <property type="evidence" value="ECO:0007669"/>
    <property type="project" value="TreeGrafter"/>
</dbReference>
<dbReference type="Pfam" id="PF16177">
    <property type="entry name" value="ACAS_N"/>
    <property type="match status" value="1"/>
</dbReference>
<evidence type="ECO:0000259" key="4">
    <source>
        <dbReference type="Pfam" id="PF16177"/>
    </source>
</evidence>
<sequence length="199" mass="22276">MSELPDDPVYPVPTRLLDKTQCPEPYISSLGQYQDMYRQSVEQPDVFFGKMAMDMLSWSRPFHTVQHGSLLHGDVAWFLEGQLNACYNCVDRHALSTPDKIAIIYEADEPNNADYITYAELLRRVCQLAGVLRARGIRKGDTVAIYMPMIPEALVALLACARIGALHSVIFAGFSAEALRDRVRDAASRVVLTADQGRR</sequence>
<proteinExistence type="inferred from homology"/>
<evidence type="ECO:0000313" key="5">
    <source>
        <dbReference type="EMBL" id="KAF9579565.1"/>
    </source>
</evidence>
<dbReference type="AlphaFoldDB" id="A0A9P6KCC9"/>
<dbReference type="GO" id="GO:0005829">
    <property type="term" value="C:cytosol"/>
    <property type="evidence" value="ECO:0007669"/>
    <property type="project" value="TreeGrafter"/>
</dbReference>
<dbReference type="SUPFAM" id="SSF56801">
    <property type="entry name" value="Acetyl-CoA synthetase-like"/>
    <property type="match status" value="1"/>
</dbReference>
<dbReference type="EC" id="6.2.1.1" evidence="2"/>
<comment type="similarity">
    <text evidence="1">Belongs to the ATP-dependent AMP-binding enzyme family.</text>
</comment>
<dbReference type="Pfam" id="PF00501">
    <property type="entry name" value="AMP-binding"/>
    <property type="match status" value="1"/>
</dbReference>
<evidence type="ECO:0000259" key="3">
    <source>
        <dbReference type="Pfam" id="PF00501"/>
    </source>
</evidence>
<dbReference type="EMBL" id="JAABOA010002670">
    <property type="protein sequence ID" value="KAF9579565.1"/>
    <property type="molecule type" value="Genomic_DNA"/>
</dbReference>
<reference evidence="5" key="1">
    <citation type="journal article" date="2020" name="Fungal Divers.">
        <title>Resolving the Mortierellaceae phylogeny through synthesis of multi-gene phylogenetics and phylogenomics.</title>
        <authorList>
            <person name="Vandepol N."/>
            <person name="Liber J."/>
            <person name="Desiro A."/>
            <person name="Na H."/>
            <person name="Kennedy M."/>
            <person name="Barry K."/>
            <person name="Grigoriev I.V."/>
            <person name="Miller A.N."/>
            <person name="O'Donnell K."/>
            <person name="Stajich J.E."/>
            <person name="Bonito G."/>
        </authorList>
    </citation>
    <scope>NUCLEOTIDE SEQUENCE</scope>
    <source>
        <strain evidence="5">KOD1015</strain>
    </source>
</reference>